<comment type="caution">
    <text evidence="2">The sequence shown here is derived from an EMBL/GenBank/DDBJ whole genome shotgun (WGS) entry which is preliminary data.</text>
</comment>
<evidence type="ECO:0000313" key="3">
    <source>
        <dbReference type="Proteomes" id="UP000035088"/>
    </source>
</evidence>
<dbReference type="GO" id="GO:0031388">
    <property type="term" value="P:organic acid phosphorylation"/>
    <property type="evidence" value="ECO:0007669"/>
    <property type="project" value="UniProtKB-UniRule"/>
</dbReference>
<evidence type="ECO:0000256" key="1">
    <source>
        <dbReference type="PIRNR" id="PIRNR006078"/>
    </source>
</evidence>
<dbReference type="RefSeq" id="WP_007323900.1">
    <property type="nucleotide sequence ID" value="NZ_BAEE01000089.1"/>
</dbReference>
<dbReference type="Gene3D" id="3.90.1510.10">
    <property type="entry name" value="Glycerate kinase, domain 2"/>
    <property type="match status" value="2"/>
</dbReference>
<organism evidence="2 3">
    <name type="scientific">Gordonia araii NBRC 100433</name>
    <dbReference type="NCBI Taxonomy" id="1073574"/>
    <lineage>
        <taxon>Bacteria</taxon>
        <taxon>Bacillati</taxon>
        <taxon>Actinomycetota</taxon>
        <taxon>Actinomycetes</taxon>
        <taxon>Mycobacteriales</taxon>
        <taxon>Gordoniaceae</taxon>
        <taxon>Gordonia</taxon>
    </lineage>
</organism>
<dbReference type="AlphaFoldDB" id="G7H7K1"/>
<evidence type="ECO:0000313" key="2">
    <source>
        <dbReference type="EMBL" id="GAB11826.1"/>
    </source>
</evidence>
<reference evidence="2 3" key="1">
    <citation type="submission" date="2011-11" db="EMBL/GenBank/DDBJ databases">
        <title>Whole genome shotgun sequence of Gordonia araii NBRC 100433.</title>
        <authorList>
            <person name="Yoshida Y."/>
            <person name="Hosoyama A."/>
            <person name="Tsuchikane K."/>
            <person name="Katsumata H."/>
            <person name="Yamazaki S."/>
            <person name="Fujita N."/>
        </authorList>
    </citation>
    <scope>NUCLEOTIDE SEQUENCE [LARGE SCALE GENOMIC DNA]</scope>
    <source>
        <strain evidence="2 3">NBRC 100433</strain>
    </source>
</reference>
<name>G7H7K1_9ACTN</name>
<keyword evidence="3" id="KW-1185">Reference proteome</keyword>
<dbReference type="PANTHER" id="PTHR21599:SF0">
    <property type="entry name" value="GLYCERATE KINASE"/>
    <property type="match status" value="1"/>
</dbReference>
<keyword evidence="1 2" id="KW-0418">Kinase</keyword>
<dbReference type="EMBL" id="BAEE01000089">
    <property type="protein sequence ID" value="GAB11826.1"/>
    <property type="molecule type" value="Genomic_DNA"/>
</dbReference>
<dbReference type="GO" id="GO:0008887">
    <property type="term" value="F:glycerate kinase activity"/>
    <property type="evidence" value="ECO:0007669"/>
    <property type="project" value="UniProtKB-UniRule"/>
</dbReference>
<dbReference type="InterPro" id="IPR004381">
    <property type="entry name" value="Glycerate_kinase"/>
</dbReference>
<dbReference type="InterPro" id="IPR036129">
    <property type="entry name" value="Glycerate_kinase_sf"/>
</dbReference>
<dbReference type="Pfam" id="PF02595">
    <property type="entry name" value="Gly_kinase"/>
    <property type="match status" value="2"/>
</dbReference>
<sequence>MTVRVVVAPDGIGSTLAAAEAARAIARGWLSARPSDDVVVKPQSDGGPGFIECLDGVGQVRTAAVDGPLPSAAPVTARWRFDDGTAYLETAQACGLHLVADPSPRTALDASTAGVGQLIAAVLADGDVTRLVVGLGGSSTTDGGEGMLAVLGGPAAAAEMLRGVRIVVATDVDNPLVGPRGAAEVFAPQKGADRPTVDVLATRLTDVATRLDAFAGLPVSSQPGAGAAGGLGAALIALGGLRESGADLVAEATGLSVATRGAAVVITGEGRLDAQTAAGKVVARVAAAADPGSTVIALVGECALVTPGAVDDLGIDRVHSLVDHAGDRARALTQAEPLLVSLAARVAERYSAEEHETRE</sequence>
<dbReference type="InterPro" id="IPR018193">
    <property type="entry name" value="Glyc_kinase_flavodox-like_fold"/>
</dbReference>
<gene>
    <name evidence="2" type="ORF">GOARA_089_00080</name>
</gene>
<dbReference type="PIRSF" id="PIRSF006078">
    <property type="entry name" value="GlxK"/>
    <property type="match status" value="1"/>
</dbReference>
<accession>G7H7K1</accession>
<dbReference type="PANTHER" id="PTHR21599">
    <property type="entry name" value="GLYCERATE KINASE"/>
    <property type="match status" value="1"/>
</dbReference>
<dbReference type="Proteomes" id="UP000035088">
    <property type="component" value="Unassembled WGS sequence"/>
</dbReference>
<comment type="similarity">
    <text evidence="1">Belongs to the glycerate kinase type-1 family.</text>
</comment>
<proteinExistence type="inferred from homology"/>
<dbReference type="STRING" id="1073574.GOARA_089_00080"/>
<dbReference type="SUPFAM" id="SSF110738">
    <property type="entry name" value="Glycerate kinase I"/>
    <property type="match status" value="1"/>
</dbReference>
<keyword evidence="1" id="KW-0808">Transferase</keyword>
<protein>
    <submittedName>
        <fullName evidence="2">Putative glycerate kinase</fullName>
    </submittedName>
</protein>